<dbReference type="PROSITE" id="PS50235">
    <property type="entry name" value="USP_3"/>
    <property type="match status" value="1"/>
</dbReference>
<evidence type="ECO:0000256" key="7">
    <source>
        <dbReference type="ARBA" id="ARBA00022807"/>
    </source>
</evidence>
<evidence type="ECO:0000313" key="10">
    <source>
        <dbReference type="EMBL" id="KAJ0981754.1"/>
    </source>
</evidence>
<gene>
    <name evidence="10" type="ORF">J5N97_010009</name>
</gene>
<keyword evidence="6" id="KW-0378">Hydrolase</keyword>
<evidence type="ECO:0000313" key="11">
    <source>
        <dbReference type="Proteomes" id="UP001085076"/>
    </source>
</evidence>
<comment type="caution">
    <text evidence="10">The sequence shown here is derived from an EMBL/GenBank/DDBJ whole genome shotgun (WGS) entry which is preliminary data.</text>
</comment>
<dbReference type="PANTHER" id="PTHR21646:SF24">
    <property type="entry name" value="UBIQUITIN CARBOXYL-TERMINAL HYDROLASE"/>
    <property type="match status" value="1"/>
</dbReference>
<proteinExistence type="inferred from homology"/>
<comment type="similarity">
    <text evidence="2">Belongs to the peptidase C19 family.</text>
</comment>
<keyword evidence="11" id="KW-1185">Reference proteome</keyword>
<dbReference type="OrthoDB" id="292964at2759"/>
<dbReference type="InterPro" id="IPR057372">
    <property type="entry name" value="Ubiquitin_UBP8/5"/>
</dbReference>
<protein>
    <recommendedName>
        <fullName evidence="3">ubiquitinyl hydrolase 1</fullName>
        <ecNumber evidence="3">3.4.19.12</ecNumber>
    </recommendedName>
</protein>
<dbReference type="EMBL" id="JAGGNH010000002">
    <property type="protein sequence ID" value="KAJ0981754.1"/>
    <property type="molecule type" value="Genomic_DNA"/>
</dbReference>
<keyword evidence="5" id="KW-0833">Ubl conjugation pathway</keyword>
<reference evidence="10" key="1">
    <citation type="submission" date="2021-03" db="EMBL/GenBank/DDBJ databases">
        <authorList>
            <person name="Li Z."/>
            <person name="Yang C."/>
        </authorList>
    </citation>
    <scope>NUCLEOTIDE SEQUENCE</scope>
    <source>
        <strain evidence="10">Dzin_1.0</strain>
        <tissue evidence="10">Leaf</tissue>
    </source>
</reference>
<reference evidence="10" key="2">
    <citation type="journal article" date="2022" name="Hortic Res">
        <title>The genome of Dioscorea zingiberensis sheds light on the biosynthesis, origin and evolution of the medicinally important diosgenin saponins.</title>
        <authorList>
            <person name="Li Y."/>
            <person name="Tan C."/>
            <person name="Li Z."/>
            <person name="Guo J."/>
            <person name="Li S."/>
            <person name="Chen X."/>
            <person name="Wang C."/>
            <person name="Dai X."/>
            <person name="Yang H."/>
            <person name="Song W."/>
            <person name="Hou L."/>
            <person name="Xu J."/>
            <person name="Tong Z."/>
            <person name="Xu A."/>
            <person name="Yuan X."/>
            <person name="Wang W."/>
            <person name="Yang Q."/>
            <person name="Chen L."/>
            <person name="Sun Z."/>
            <person name="Wang K."/>
            <person name="Pan B."/>
            <person name="Chen J."/>
            <person name="Bao Y."/>
            <person name="Liu F."/>
            <person name="Qi X."/>
            <person name="Gang D.R."/>
            <person name="Wen J."/>
            <person name="Li J."/>
        </authorList>
    </citation>
    <scope>NUCLEOTIDE SEQUENCE</scope>
    <source>
        <strain evidence="10">Dzin_1.0</strain>
    </source>
</reference>
<dbReference type="GO" id="GO:0004843">
    <property type="term" value="F:cysteine-type deubiquitinase activity"/>
    <property type="evidence" value="ECO:0007669"/>
    <property type="project" value="UniProtKB-EC"/>
</dbReference>
<dbReference type="InterPro" id="IPR018200">
    <property type="entry name" value="USP_CS"/>
</dbReference>
<feature type="domain" description="USP" evidence="9">
    <location>
        <begin position="234"/>
        <end position="426"/>
    </location>
</feature>
<dbReference type="PROSITE" id="PS00972">
    <property type="entry name" value="USP_1"/>
    <property type="match status" value="1"/>
</dbReference>
<keyword evidence="4" id="KW-0645">Protease</keyword>
<dbReference type="EC" id="3.4.19.12" evidence="3"/>
<evidence type="ECO:0000256" key="6">
    <source>
        <dbReference type="ARBA" id="ARBA00022801"/>
    </source>
</evidence>
<evidence type="ECO:0000256" key="3">
    <source>
        <dbReference type="ARBA" id="ARBA00012759"/>
    </source>
</evidence>
<keyword evidence="7" id="KW-0788">Thiol protease</keyword>
<dbReference type="InterPro" id="IPR038765">
    <property type="entry name" value="Papain-like_cys_pep_sf"/>
</dbReference>
<dbReference type="PANTHER" id="PTHR21646">
    <property type="entry name" value="UBIQUITIN CARBOXYL-TERMINAL HYDROLASE"/>
    <property type="match status" value="1"/>
</dbReference>
<dbReference type="Gene3D" id="3.90.70.10">
    <property type="entry name" value="Cysteine proteinases"/>
    <property type="match status" value="1"/>
</dbReference>
<organism evidence="10 11">
    <name type="scientific">Dioscorea zingiberensis</name>
    <dbReference type="NCBI Taxonomy" id="325984"/>
    <lineage>
        <taxon>Eukaryota</taxon>
        <taxon>Viridiplantae</taxon>
        <taxon>Streptophyta</taxon>
        <taxon>Embryophyta</taxon>
        <taxon>Tracheophyta</taxon>
        <taxon>Spermatophyta</taxon>
        <taxon>Magnoliopsida</taxon>
        <taxon>Liliopsida</taxon>
        <taxon>Dioscoreales</taxon>
        <taxon>Dioscoreaceae</taxon>
        <taxon>Dioscorea</taxon>
    </lineage>
</organism>
<dbReference type="SUPFAM" id="SSF54001">
    <property type="entry name" value="Cysteine proteinases"/>
    <property type="match status" value="1"/>
</dbReference>
<evidence type="ECO:0000256" key="1">
    <source>
        <dbReference type="ARBA" id="ARBA00000707"/>
    </source>
</evidence>
<dbReference type="GO" id="GO:0016579">
    <property type="term" value="P:protein deubiquitination"/>
    <property type="evidence" value="ECO:0007669"/>
    <property type="project" value="InterPro"/>
</dbReference>
<dbReference type="InterPro" id="IPR050185">
    <property type="entry name" value="Ub_carboxyl-term_hydrolase"/>
</dbReference>
<evidence type="ECO:0000256" key="5">
    <source>
        <dbReference type="ARBA" id="ARBA00022786"/>
    </source>
</evidence>
<dbReference type="InterPro" id="IPR001394">
    <property type="entry name" value="Peptidase_C19_UCH"/>
</dbReference>
<dbReference type="AlphaFoldDB" id="A0A9D5HM66"/>
<dbReference type="Pfam" id="PF25242">
    <property type="entry name" value="Ubiquitin_UBP8"/>
    <property type="match status" value="1"/>
</dbReference>
<dbReference type="InterPro" id="IPR028889">
    <property type="entry name" value="USP"/>
</dbReference>
<evidence type="ECO:0000256" key="2">
    <source>
        <dbReference type="ARBA" id="ARBA00009085"/>
    </source>
</evidence>
<comment type="catalytic activity">
    <reaction evidence="1">
        <text>Thiol-dependent hydrolysis of ester, thioester, amide, peptide and isopeptide bonds formed by the C-terminal Gly of ubiquitin (a 76-residue protein attached to proteins as an intracellular targeting signal).</text>
        <dbReference type="EC" id="3.4.19.12"/>
    </reaction>
</comment>
<evidence type="ECO:0000256" key="8">
    <source>
        <dbReference type="SAM" id="MobiDB-lite"/>
    </source>
</evidence>
<name>A0A9D5HM66_9LILI</name>
<dbReference type="Proteomes" id="UP001085076">
    <property type="component" value="Miscellaneous, Linkage group lg02"/>
</dbReference>
<evidence type="ECO:0000256" key="4">
    <source>
        <dbReference type="ARBA" id="ARBA00022670"/>
    </source>
</evidence>
<dbReference type="Pfam" id="PF00443">
    <property type="entry name" value="UCH"/>
    <property type="match status" value="1"/>
</dbReference>
<dbReference type="GO" id="GO:0006508">
    <property type="term" value="P:proteolysis"/>
    <property type="evidence" value="ECO:0007669"/>
    <property type="project" value="UniProtKB-KW"/>
</dbReference>
<feature type="region of interest" description="Disordered" evidence="8">
    <location>
        <begin position="43"/>
        <end position="65"/>
    </location>
</feature>
<sequence>MDAAAPDDAGNPNQPEDAERVYLVPYRWWERGAGTPAFAAATAAARRGPQLPPKSPEASHKSASLAPSPYGGPMKLINNIFNSDLVFNLGRNDDLRQDAEDGVSGRTYALIPSDMWAQAVRCSEVVKLTINRLYASRRLVYCKSMDNAIENYKRACKIFNIDLEPILLELQVSPLLDSVTCRSDSKKDDLSLQQSQISNFSYGSSLVANGIVGSTGADSYSNGGSKGVGYLGLTGLENLGNTCFMNSAIQCLAHTPKLVDYFLGDYMREINHHNPLGMDGEIALAFGDLLRKLWSPDRTPVAPRFFKAKLARFAPQFSGFNQHDSQMGFMKILIVSNASHTLKLRTHVVSPDEEVADEYWKNHLARNDSIIVDICQVYANRIIRYLEETSDSLSLIRDGDRLAAYRLPKDLDKLPLVVFMHQRMEE</sequence>
<accession>A0A9D5HM66</accession>
<evidence type="ECO:0000259" key="9">
    <source>
        <dbReference type="PROSITE" id="PS50235"/>
    </source>
</evidence>